<evidence type="ECO:0000256" key="2">
    <source>
        <dbReference type="ARBA" id="ARBA00012540"/>
    </source>
</evidence>
<dbReference type="GO" id="GO:0016157">
    <property type="term" value="F:sucrose synthase activity"/>
    <property type="evidence" value="ECO:0007669"/>
    <property type="project" value="UniProtKB-UniRule"/>
</dbReference>
<sequence length="864" mass="97967">MIRTAAPRLQIRSAAAPTLRISSRQLITMGKDSAPMESPSLQGNSTVSLLAGPLIHAFNEALSNHKPAVTRLLDRLLELGNEQSIQLSHVLPDEFHRIVEAEKNEDLKNGRMGRAVCSCQELCIEAPCIGVALRPLVGDWQYLQITACDKGVFDESSFKELSVSDYLAFKERLVDGHMGELDIMTTLELDLQPFNTHFPMMSRPKSIGNGVSFLNRQLASKLFGTEHTFRPLFDYLRTLKLNGESLMLGESIQSVDQLRRTLFQAEKELRLRDPEAPHQDVADLMKHMGFEKGWGGTVMRIRETMSLLLDILQAPDPEVLEDFLGRLPTMNKVVILSPHGFFGQKDVLGKPDTGGQIVYILDQVKAMEKEMCQRIADQGLDHSPEIIVITRLIPHAQGTSCNQAREEINGTKHSRIVRVPFLRKSGEVLQEWVSRFEVWPYLEQFTLDVSKAILEDLGGKPDLLIGNYSDGNLVASLLAHRLHVTQCTIAHALEKTKYSDADVHWKDMEDQYHFSSQFTADLIAMNMTDFIITSTYQEIAGQADSVGQYESHSSFTMPGLYRIISGINVFDPKFNIVSPGADQGLYFPYDEKDKRLTDLHQDIENLLFGQDESPDFAKGTLEDRKKPIIFSMARLDRVKNLSGLVEMFAKNEKLRKLTNLVIVGGVVDPDSTNDHEEKAQCKRMHELIEEYKLHGQIRWLVAQKDQVKNGEIYRYVADTRGAFVQPALYEAFGLTVIEAMTCGLPTFATSRGGPAEIIVHGESGFHIDPYHVEDAGNILADFFEKVAEDEQHWLDLSAKSLERIFKNFTWEIYAKKLMTLSRVYTFWKYVSHIDRQDTRRYLEMFYTLKLRPLIAKVPRAPEEK</sequence>
<dbReference type="AlphaFoldDB" id="A0AAW1SE35"/>
<evidence type="ECO:0000259" key="9">
    <source>
        <dbReference type="Pfam" id="PF24861"/>
    </source>
</evidence>
<comment type="similarity">
    <text evidence="1 6">Belongs to the glycosyltransferase 1 family. Plant sucrose synthase subfamily.</text>
</comment>
<evidence type="ECO:0000259" key="10">
    <source>
        <dbReference type="Pfam" id="PF24862"/>
    </source>
</evidence>
<dbReference type="Pfam" id="PF00534">
    <property type="entry name" value="Glycos_transf_1"/>
    <property type="match status" value="1"/>
</dbReference>
<comment type="caution">
    <text evidence="11">The sequence shown here is derived from an EMBL/GenBank/DDBJ whole genome shotgun (WGS) entry which is preliminary data.</text>
</comment>
<dbReference type="EC" id="2.4.1.13" evidence="2 6"/>
<evidence type="ECO:0000313" key="12">
    <source>
        <dbReference type="Proteomes" id="UP001438707"/>
    </source>
</evidence>
<accession>A0AAW1SE35</accession>
<feature type="domain" description="Sucrose synthase EPBD" evidence="10">
    <location>
        <begin position="209"/>
        <end position="295"/>
    </location>
</feature>
<evidence type="ECO:0000259" key="7">
    <source>
        <dbReference type="Pfam" id="PF00534"/>
    </source>
</evidence>
<evidence type="ECO:0000256" key="3">
    <source>
        <dbReference type="ARBA" id="ARBA00022676"/>
    </source>
</evidence>
<dbReference type="NCBIfam" id="TIGR02470">
    <property type="entry name" value="sucr_synth"/>
    <property type="match status" value="1"/>
</dbReference>
<dbReference type="Gene3D" id="3.40.50.2000">
    <property type="entry name" value="Glycogen Phosphorylase B"/>
    <property type="match status" value="2"/>
</dbReference>
<dbReference type="InterPro" id="IPR012820">
    <property type="entry name" value="Sucrose_synthase_pln/cyn"/>
</dbReference>
<feature type="domain" description="Glycosyl transferase family 1" evidence="7">
    <location>
        <begin position="618"/>
        <end position="785"/>
    </location>
</feature>
<dbReference type="PANTHER" id="PTHR45839">
    <property type="match status" value="1"/>
</dbReference>
<feature type="domain" description="Sucrose synthase first GT-B" evidence="8">
    <location>
        <begin position="319"/>
        <end position="608"/>
    </location>
</feature>
<organism evidence="11 12">
    <name type="scientific">Apatococcus lobatus</name>
    <dbReference type="NCBI Taxonomy" id="904363"/>
    <lineage>
        <taxon>Eukaryota</taxon>
        <taxon>Viridiplantae</taxon>
        <taxon>Chlorophyta</taxon>
        <taxon>core chlorophytes</taxon>
        <taxon>Trebouxiophyceae</taxon>
        <taxon>Chlorellales</taxon>
        <taxon>Chlorellaceae</taxon>
        <taxon>Apatococcus</taxon>
    </lineage>
</organism>
<dbReference type="GO" id="GO:0005985">
    <property type="term" value="P:sucrose metabolic process"/>
    <property type="evidence" value="ECO:0007669"/>
    <property type="project" value="InterPro"/>
</dbReference>
<dbReference type="EMBL" id="JALJOS010000001">
    <property type="protein sequence ID" value="KAK9844390.1"/>
    <property type="molecule type" value="Genomic_DNA"/>
</dbReference>
<evidence type="ECO:0000256" key="4">
    <source>
        <dbReference type="ARBA" id="ARBA00022679"/>
    </source>
</evidence>
<evidence type="ECO:0000256" key="5">
    <source>
        <dbReference type="ARBA" id="ARBA00049030"/>
    </source>
</evidence>
<feature type="domain" description="Sucrose synthase N-terminal" evidence="9">
    <location>
        <begin position="57"/>
        <end position="171"/>
    </location>
</feature>
<dbReference type="Proteomes" id="UP001438707">
    <property type="component" value="Unassembled WGS sequence"/>
</dbReference>
<dbReference type="Pfam" id="PF24862">
    <property type="entry name" value="SUS_EPBD"/>
    <property type="match status" value="1"/>
</dbReference>
<comment type="function">
    <text evidence="6">Sucrose-cleaving enzyme that provides UDP-glucose and fructose for various metabolic pathways.</text>
</comment>
<reference evidence="11 12" key="1">
    <citation type="journal article" date="2024" name="Nat. Commun.">
        <title>Phylogenomics reveals the evolutionary origins of lichenization in chlorophyte algae.</title>
        <authorList>
            <person name="Puginier C."/>
            <person name="Libourel C."/>
            <person name="Otte J."/>
            <person name="Skaloud P."/>
            <person name="Haon M."/>
            <person name="Grisel S."/>
            <person name="Petersen M."/>
            <person name="Berrin J.G."/>
            <person name="Delaux P.M."/>
            <person name="Dal Grande F."/>
            <person name="Keller J."/>
        </authorList>
    </citation>
    <scope>NUCLEOTIDE SEQUENCE [LARGE SCALE GENOMIC DNA]</scope>
    <source>
        <strain evidence="11 12">SAG 2145</strain>
    </source>
</reference>
<keyword evidence="4 6" id="KW-0808">Transferase</keyword>
<dbReference type="Pfam" id="PF00862">
    <property type="entry name" value="GT-B_Sucrose_synth"/>
    <property type="match status" value="1"/>
</dbReference>
<protein>
    <recommendedName>
        <fullName evidence="2 6">Sucrose synthase</fullName>
        <ecNumber evidence="2 6">2.4.1.13</ecNumber>
    </recommendedName>
</protein>
<dbReference type="Gene3D" id="1.20.120.1230">
    <property type="match status" value="1"/>
</dbReference>
<comment type="catalytic activity">
    <reaction evidence="5 6">
        <text>an NDP-alpha-D-glucose + D-fructose = a ribonucleoside 5'-diphosphate + sucrose + H(+)</text>
        <dbReference type="Rhea" id="RHEA:16241"/>
        <dbReference type="ChEBI" id="CHEBI:15378"/>
        <dbReference type="ChEBI" id="CHEBI:17992"/>
        <dbReference type="ChEBI" id="CHEBI:37721"/>
        <dbReference type="ChEBI" id="CHEBI:57930"/>
        <dbReference type="ChEBI" id="CHEBI:76533"/>
        <dbReference type="EC" id="2.4.1.13"/>
    </reaction>
</comment>
<dbReference type="InterPro" id="IPR001296">
    <property type="entry name" value="Glyco_trans_1"/>
</dbReference>
<dbReference type="InterPro" id="IPR000368">
    <property type="entry name" value="Sucrose_synth_GT-B1"/>
</dbReference>
<dbReference type="SUPFAM" id="SSF53756">
    <property type="entry name" value="UDP-Glycosyltransferase/glycogen phosphorylase"/>
    <property type="match status" value="1"/>
</dbReference>
<dbReference type="InterPro" id="IPR056736">
    <property type="entry name" value="SUS_EPBD"/>
</dbReference>
<name>A0AAW1SE35_9CHLO</name>
<evidence type="ECO:0000256" key="1">
    <source>
        <dbReference type="ARBA" id="ARBA00005894"/>
    </source>
</evidence>
<evidence type="ECO:0000313" key="11">
    <source>
        <dbReference type="EMBL" id="KAK9844390.1"/>
    </source>
</evidence>
<evidence type="ECO:0000259" key="8">
    <source>
        <dbReference type="Pfam" id="PF00862"/>
    </source>
</evidence>
<dbReference type="Pfam" id="PF24861">
    <property type="entry name" value="SUS_N"/>
    <property type="match status" value="1"/>
</dbReference>
<dbReference type="Gene3D" id="3.10.450.330">
    <property type="match status" value="1"/>
</dbReference>
<evidence type="ECO:0000256" key="6">
    <source>
        <dbReference type="RuleBase" id="RU280817"/>
    </source>
</evidence>
<dbReference type="InterPro" id="IPR056735">
    <property type="entry name" value="SUS_N"/>
</dbReference>
<dbReference type="PANTHER" id="PTHR45839:SF7">
    <property type="entry name" value="SUCROSE SYNTHASE 1"/>
    <property type="match status" value="1"/>
</dbReference>
<keyword evidence="3 6" id="KW-0328">Glycosyltransferase</keyword>
<gene>
    <name evidence="11" type="ORF">WJX74_001904</name>
</gene>
<keyword evidence="12" id="KW-1185">Reference proteome</keyword>
<proteinExistence type="inferred from homology"/>